<feature type="domain" description="TauD/TfdA-like" evidence="7">
    <location>
        <begin position="35"/>
        <end position="313"/>
    </location>
</feature>
<feature type="region of interest" description="Disordered" evidence="6">
    <location>
        <begin position="341"/>
        <end position="360"/>
    </location>
</feature>
<feature type="region of interest" description="Disordered" evidence="6">
    <location>
        <begin position="302"/>
        <end position="322"/>
    </location>
</feature>
<gene>
    <name evidence="8" type="ORF">N7460_001292</name>
</gene>
<evidence type="ECO:0000259" key="7">
    <source>
        <dbReference type="Pfam" id="PF02668"/>
    </source>
</evidence>
<dbReference type="Proteomes" id="UP001219568">
    <property type="component" value="Unassembled WGS sequence"/>
</dbReference>
<keyword evidence="9" id="KW-1185">Reference proteome</keyword>
<reference evidence="8" key="2">
    <citation type="submission" date="2023-01" db="EMBL/GenBank/DDBJ databases">
        <authorList>
            <person name="Petersen C."/>
        </authorList>
    </citation>
    <scope>NUCLEOTIDE SEQUENCE</scope>
    <source>
        <strain evidence="8">IBT 15450</strain>
    </source>
</reference>
<dbReference type="InterPro" id="IPR003819">
    <property type="entry name" value="TauD/TfdA-like"/>
</dbReference>
<protein>
    <recommendedName>
        <fullName evidence="7">TauD/TfdA-like domain-containing protein</fullName>
    </recommendedName>
</protein>
<keyword evidence="4" id="KW-0560">Oxidoreductase</keyword>
<proteinExistence type="inferred from homology"/>
<dbReference type="InterPro" id="IPR042098">
    <property type="entry name" value="TauD-like_sf"/>
</dbReference>
<sequence>MFSLRQSLRHFCHINSSTHQTKRHLASAAARIPRAKPISPCFGAEVDGVDWSRPLAPEVVREIIQLQNRWGVLVFRQTGLDDASHVAYSKNFGALETAHAMNKPRRASLPQLYDAGNLGPDDRIIPQFSRAWWHTKGNGLWHTDSSFHQHRSSYSALRAVELPPAGGQTKYADMRAAYLGLPDDIKGRIENLVMEHWIWHSRKLAAPQEFDKPTDEEKATLPPAYHKLVQVAPDGMNKTLYIASHARRIIGLTDRESTSLIKALLDHAQQPQYQITVKWKNVGDLVQWDNRCTMHRATAFQDQKNRRDMRRTTTHDHGPAAFGVKNQLSADDIDIRVGGKIDISASPTPETQTQEQILRM</sequence>
<name>A0AAD6NEF9_PENCN</name>
<evidence type="ECO:0000256" key="2">
    <source>
        <dbReference type="ARBA" id="ARBA00022723"/>
    </source>
</evidence>
<evidence type="ECO:0000256" key="1">
    <source>
        <dbReference type="ARBA" id="ARBA00005896"/>
    </source>
</evidence>
<keyword evidence="2" id="KW-0479">Metal-binding</keyword>
<organism evidence="8 9">
    <name type="scientific">Penicillium canescens</name>
    <dbReference type="NCBI Taxonomy" id="5083"/>
    <lineage>
        <taxon>Eukaryota</taxon>
        <taxon>Fungi</taxon>
        <taxon>Dikarya</taxon>
        <taxon>Ascomycota</taxon>
        <taxon>Pezizomycotina</taxon>
        <taxon>Eurotiomycetes</taxon>
        <taxon>Eurotiomycetidae</taxon>
        <taxon>Eurotiales</taxon>
        <taxon>Aspergillaceae</taxon>
        <taxon>Penicillium</taxon>
    </lineage>
</organism>
<dbReference type="AlphaFoldDB" id="A0AAD6NEF9"/>
<evidence type="ECO:0000313" key="9">
    <source>
        <dbReference type="Proteomes" id="UP001219568"/>
    </source>
</evidence>
<reference evidence="8" key="1">
    <citation type="journal article" date="2023" name="IMA Fungus">
        <title>Comparative genomic study of the Penicillium genus elucidates a diverse pangenome and 15 lateral gene transfer events.</title>
        <authorList>
            <person name="Petersen C."/>
            <person name="Sorensen T."/>
            <person name="Nielsen M.R."/>
            <person name="Sondergaard T.E."/>
            <person name="Sorensen J.L."/>
            <person name="Fitzpatrick D.A."/>
            <person name="Frisvad J.C."/>
            <person name="Nielsen K.L."/>
        </authorList>
    </citation>
    <scope>NUCLEOTIDE SEQUENCE</scope>
    <source>
        <strain evidence="8">IBT 15450</strain>
    </source>
</reference>
<evidence type="ECO:0000256" key="5">
    <source>
        <dbReference type="ARBA" id="ARBA00023004"/>
    </source>
</evidence>
<dbReference type="GO" id="GO:0046872">
    <property type="term" value="F:metal ion binding"/>
    <property type="evidence" value="ECO:0007669"/>
    <property type="project" value="UniProtKB-KW"/>
</dbReference>
<accession>A0AAD6NEF9</accession>
<dbReference type="Pfam" id="PF02668">
    <property type="entry name" value="TauD"/>
    <property type="match status" value="1"/>
</dbReference>
<dbReference type="PANTHER" id="PTHR43779">
    <property type="entry name" value="DIOXYGENASE RV0097-RELATED"/>
    <property type="match status" value="1"/>
</dbReference>
<keyword evidence="5" id="KW-0408">Iron</keyword>
<evidence type="ECO:0000313" key="8">
    <source>
        <dbReference type="EMBL" id="KAJ6058018.1"/>
    </source>
</evidence>
<comment type="caution">
    <text evidence="8">The sequence shown here is derived from an EMBL/GenBank/DDBJ whole genome shotgun (WGS) entry which is preliminary data.</text>
</comment>
<evidence type="ECO:0000256" key="4">
    <source>
        <dbReference type="ARBA" id="ARBA00023002"/>
    </source>
</evidence>
<dbReference type="EMBL" id="JAQJZL010000001">
    <property type="protein sequence ID" value="KAJ6058018.1"/>
    <property type="molecule type" value="Genomic_DNA"/>
</dbReference>
<feature type="compositionally biased region" description="Basic and acidic residues" evidence="6">
    <location>
        <begin position="303"/>
        <end position="318"/>
    </location>
</feature>
<keyword evidence="3" id="KW-0223">Dioxygenase</keyword>
<feature type="compositionally biased region" description="Polar residues" evidence="6">
    <location>
        <begin position="345"/>
        <end position="360"/>
    </location>
</feature>
<dbReference type="GO" id="GO:0051213">
    <property type="term" value="F:dioxygenase activity"/>
    <property type="evidence" value="ECO:0007669"/>
    <property type="project" value="UniProtKB-KW"/>
</dbReference>
<dbReference type="Gene3D" id="3.60.130.10">
    <property type="entry name" value="Clavaminate synthase-like"/>
    <property type="match status" value="1"/>
</dbReference>
<comment type="similarity">
    <text evidence="1">Belongs to the TfdA dioxygenase family.</text>
</comment>
<dbReference type="PANTHER" id="PTHR43779:SF3">
    <property type="entry name" value="(3R)-3-[(CARBOXYMETHYL)AMINO]FATTY ACID OXYGENASE_DECARBOXYLASE"/>
    <property type="match status" value="1"/>
</dbReference>
<dbReference type="InterPro" id="IPR051178">
    <property type="entry name" value="TfdA_dioxygenase"/>
</dbReference>
<evidence type="ECO:0000256" key="3">
    <source>
        <dbReference type="ARBA" id="ARBA00022964"/>
    </source>
</evidence>
<evidence type="ECO:0000256" key="6">
    <source>
        <dbReference type="SAM" id="MobiDB-lite"/>
    </source>
</evidence>
<dbReference type="SUPFAM" id="SSF51197">
    <property type="entry name" value="Clavaminate synthase-like"/>
    <property type="match status" value="1"/>
</dbReference>